<reference evidence="2" key="1">
    <citation type="submission" date="2020-05" db="EMBL/GenBank/DDBJ databases">
        <title>Frigoriglobus tundricola gen. nov., sp. nov., a psychrotolerant cellulolytic planctomycete of the family Gemmataceae with two divergent copies of 16S rRNA gene.</title>
        <authorList>
            <person name="Kulichevskaya I.S."/>
            <person name="Ivanova A.A."/>
            <person name="Naumoff D.G."/>
            <person name="Beletsky A.V."/>
            <person name="Rijpstra W.I.C."/>
            <person name="Sinninghe Damste J.S."/>
            <person name="Mardanov A.V."/>
            <person name="Ravin N.V."/>
            <person name="Dedysh S.N."/>
        </authorList>
    </citation>
    <scope>NUCLEOTIDE SEQUENCE [LARGE SCALE GENOMIC DNA]</scope>
    <source>
        <strain evidence="2">PL17</strain>
    </source>
</reference>
<gene>
    <name evidence="1" type="ORF">FTUN_1189</name>
</gene>
<proteinExistence type="predicted"/>
<accession>A0A6M5YK50</accession>
<protein>
    <submittedName>
        <fullName evidence="1">Uncharacterized protein</fullName>
    </submittedName>
</protein>
<dbReference type="EMBL" id="CP053452">
    <property type="protein sequence ID" value="QJW93681.1"/>
    <property type="molecule type" value="Genomic_DNA"/>
</dbReference>
<evidence type="ECO:0000313" key="2">
    <source>
        <dbReference type="Proteomes" id="UP000503447"/>
    </source>
</evidence>
<dbReference type="Pfam" id="PF14025">
    <property type="entry name" value="DUF4241"/>
    <property type="match status" value="1"/>
</dbReference>
<dbReference type="AlphaFoldDB" id="A0A6M5YK50"/>
<dbReference type="RefSeq" id="WP_171469834.1">
    <property type="nucleotide sequence ID" value="NZ_CP053452.2"/>
</dbReference>
<evidence type="ECO:0000313" key="1">
    <source>
        <dbReference type="EMBL" id="QJW93681.1"/>
    </source>
</evidence>
<dbReference type="InterPro" id="IPR025335">
    <property type="entry name" value="DUF4241"/>
</dbReference>
<dbReference type="KEGG" id="ftj:FTUN_1189"/>
<dbReference type="Proteomes" id="UP000503447">
    <property type="component" value="Chromosome"/>
</dbReference>
<keyword evidence="2" id="KW-1185">Reference proteome</keyword>
<organism evidence="1 2">
    <name type="scientific">Frigoriglobus tundricola</name>
    <dbReference type="NCBI Taxonomy" id="2774151"/>
    <lineage>
        <taxon>Bacteria</taxon>
        <taxon>Pseudomonadati</taxon>
        <taxon>Planctomycetota</taxon>
        <taxon>Planctomycetia</taxon>
        <taxon>Gemmatales</taxon>
        <taxon>Gemmataceae</taxon>
        <taxon>Frigoriglobus</taxon>
    </lineage>
</organism>
<name>A0A6M5YK50_9BACT</name>
<sequence length="568" mass="62946">MARRWVFVALGLVTSVVPPARGEEPTRQKRLDQLVAGFREAKNALPTDAADEGVAKKAEEALKNLEKKTSQALEALVAEKAADDVSFDAVWFALSEVDGFSHEWLERLLNRIDNPKLIGRLQAPDSPLGPWNVEKIYPATAGKPTLRIVCGTLLADLVRFRKPAETADLADELLADPASQRVPFRGRPAADHLRALRFLVRNLQPERPFPEVNWTTVTGKTFRPRKGNAGALYVAFLTNTDECEKWAKAILKWAAGPKTQGLEVVLIADFEAARYKKLALDFKLAENERVVRVPATQPDQTAPLGRQWAMSERGDGMLVDSFGTIRDGVSPRYPEFDQAGGLLAEAAEYKNDPKRPRIAFGFDGHRQPDLAGYEDVLGQTSRSVFVQRVPDLPVTSGQLSGFDGYAVTGDEPTFAMRVPLGTYPLRLAVRKYRTGDQRVAFARIGFSSEPVARWELARFAPQKGEEEGQSGYGVDSGFGGFADADFLAELRASPGTGERFRARAQKGIDNTYRYTRSWHEGRIGSTQMVAFHSGLGDGRYRSYWGYDKNNKLAALMTDLDIVQWAKPK</sequence>